<reference evidence="2 3" key="1">
    <citation type="submission" date="2019-02" db="EMBL/GenBank/DDBJ databases">
        <title>Deep-cultivation of Planctomycetes and their phenomic and genomic characterization uncovers novel biology.</title>
        <authorList>
            <person name="Wiegand S."/>
            <person name="Jogler M."/>
            <person name="Boedeker C."/>
            <person name="Pinto D."/>
            <person name="Vollmers J."/>
            <person name="Rivas-Marin E."/>
            <person name="Kohn T."/>
            <person name="Peeters S.H."/>
            <person name="Heuer A."/>
            <person name="Rast P."/>
            <person name="Oberbeckmann S."/>
            <person name="Bunk B."/>
            <person name="Jeske O."/>
            <person name="Meyerdierks A."/>
            <person name="Storesund J.E."/>
            <person name="Kallscheuer N."/>
            <person name="Luecker S."/>
            <person name="Lage O.M."/>
            <person name="Pohl T."/>
            <person name="Merkel B.J."/>
            <person name="Hornburger P."/>
            <person name="Mueller R.-W."/>
            <person name="Bruemmer F."/>
            <person name="Labrenz M."/>
            <person name="Spormann A.M."/>
            <person name="Op den Camp H."/>
            <person name="Overmann J."/>
            <person name="Amann R."/>
            <person name="Jetten M.S.M."/>
            <person name="Mascher T."/>
            <person name="Medema M.H."/>
            <person name="Devos D.P."/>
            <person name="Kaster A.-K."/>
            <person name="Ovreas L."/>
            <person name="Rohde M."/>
            <person name="Galperin M.Y."/>
            <person name="Jogler C."/>
        </authorList>
    </citation>
    <scope>NUCLEOTIDE SEQUENCE [LARGE SCALE GENOMIC DNA]</scope>
    <source>
        <strain evidence="2 3">Pla85_3_4</strain>
    </source>
</reference>
<gene>
    <name evidence="2" type="ORF">Pla8534_35530</name>
</gene>
<keyword evidence="3" id="KW-1185">Reference proteome</keyword>
<evidence type="ECO:0000256" key="1">
    <source>
        <dbReference type="SAM" id="MobiDB-lite"/>
    </source>
</evidence>
<dbReference type="AlphaFoldDB" id="A0A518DV68"/>
<dbReference type="Proteomes" id="UP000317648">
    <property type="component" value="Chromosome"/>
</dbReference>
<proteinExistence type="predicted"/>
<organism evidence="2 3">
    <name type="scientific">Lignipirellula cremea</name>
    <dbReference type="NCBI Taxonomy" id="2528010"/>
    <lineage>
        <taxon>Bacteria</taxon>
        <taxon>Pseudomonadati</taxon>
        <taxon>Planctomycetota</taxon>
        <taxon>Planctomycetia</taxon>
        <taxon>Pirellulales</taxon>
        <taxon>Pirellulaceae</taxon>
        <taxon>Lignipirellula</taxon>
    </lineage>
</organism>
<evidence type="ECO:0000313" key="2">
    <source>
        <dbReference type="EMBL" id="QDU95736.1"/>
    </source>
</evidence>
<accession>A0A518DV68</accession>
<name>A0A518DV68_9BACT</name>
<evidence type="ECO:0000313" key="3">
    <source>
        <dbReference type="Proteomes" id="UP000317648"/>
    </source>
</evidence>
<dbReference type="EMBL" id="CP036433">
    <property type="protein sequence ID" value="QDU95736.1"/>
    <property type="molecule type" value="Genomic_DNA"/>
</dbReference>
<dbReference type="KEGG" id="lcre:Pla8534_35530"/>
<feature type="compositionally biased region" description="Basic residues" evidence="1">
    <location>
        <begin position="103"/>
        <end position="115"/>
    </location>
</feature>
<dbReference type="RefSeq" id="WP_145054438.1">
    <property type="nucleotide sequence ID" value="NZ_CP036433.1"/>
</dbReference>
<protein>
    <submittedName>
        <fullName evidence="2">Uncharacterized protein</fullName>
    </submittedName>
</protein>
<sequence length="124" mass="14585">MKLVDFLDIPGNRAAFPEQRLQRWTNNAWLCEIHQEDLVVADGFRQIGWDILWDYDFKTFNQNPNAIWFDDSLEKPGLPSERIKIVFCPLCESAMRLSQQARHPAKKRKGKKSKKYDREESSGE</sequence>
<feature type="region of interest" description="Disordered" evidence="1">
    <location>
        <begin position="97"/>
        <end position="124"/>
    </location>
</feature>